<dbReference type="InterPro" id="IPR014721">
    <property type="entry name" value="Ribsml_uS5_D2-typ_fold_subgr"/>
</dbReference>
<keyword evidence="4 13" id="KW-0863">Zinc-finger</keyword>
<evidence type="ECO:0000256" key="11">
    <source>
        <dbReference type="HAMAP-Rule" id="MF_01498"/>
    </source>
</evidence>
<keyword evidence="9 11" id="KW-0238">DNA-binding</keyword>
<feature type="region of interest" description="Lon-protease-like" evidence="11">
    <location>
        <begin position="344"/>
        <end position="467"/>
    </location>
</feature>
<evidence type="ECO:0000256" key="10">
    <source>
        <dbReference type="ARBA" id="ARBA00023204"/>
    </source>
</evidence>
<evidence type="ECO:0000313" key="16">
    <source>
        <dbReference type="Proteomes" id="UP000469215"/>
    </source>
</evidence>
<dbReference type="GO" id="GO:0005524">
    <property type="term" value="F:ATP binding"/>
    <property type="evidence" value="ECO:0007669"/>
    <property type="project" value="UniProtKB-UniRule"/>
</dbReference>
<feature type="binding site" evidence="11">
    <location>
        <begin position="90"/>
        <end position="97"/>
    </location>
    <ligand>
        <name>ATP</name>
        <dbReference type="ChEBI" id="CHEBI:30616"/>
    </ligand>
</feature>
<gene>
    <name evidence="11 15" type="primary">radA</name>
    <name evidence="15" type="ORF">GSY69_12535</name>
</gene>
<dbReference type="GO" id="GO:0008270">
    <property type="term" value="F:zinc ion binding"/>
    <property type="evidence" value="ECO:0007669"/>
    <property type="project" value="UniProtKB-KW"/>
</dbReference>
<dbReference type="PANTHER" id="PTHR32472">
    <property type="entry name" value="DNA REPAIR PROTEIN RADA"/>
    <property type="match status" value="1"/>
</dbReference>
<evidence type="ECO:0000256" key="9">
    <source>
        <dbReference type="ARBA" id="ARBA00023125"/>
    </source>
</evidence>
<dbReference type="InterPro" id="IPR027417">
    <property type="entry name" value="P-loop_NTPase"/>
</dbReference>
<dbReference type="InterPro" id="IPR003593">
    <property type="entry name" value="AAA+_ATPase"/>
</dbReference>
<dbReference type="RefSeq" id="WP_160954176.1">
    <property type="nucleotide sequence ID" value="NZ_WWEQ01000075.1"/>
</dbReference>
<dbReference type="InterPro" id="IPR020588">
    <property type="entry name" value="RecA_ATP-bd"/>
</dbReference>
<sequence length="467" mass="47469">MAYTCTACGYSSPKWLGKCPQCGEWGTLEEGSGGATAIKTKAAKPTAGRRAKAITGIDPGTAVARPTGIGELDRVLGGGLVPGAVVLLAGEPGVGKSTLLLDVAARTARGGSTVLYVTGEESAGQVRLRAQRIGALEDRLLLAAETDLGTVLGLIEAEDPDFLIVDSVQTLSSTQVDGVPGGVTQVREVAAALIRAAKDRALPTVLVGHITKDGSVAGPRLLEHLVDVVCSFEGERHSRLRLLRAVKNRFGPTDEVGCFDMNEDGITGLSDPSGLFLSRSNSKAAGTCLSVAQEGRRPMVIEVQSLVDQAGAGAPRRTVSGVDASRVSMIIAVLSKHTGLGKHDVFVATVGGVKVGEPASDLAVCLALASAAADTPLYSRLVAIGEISLSGEIRQVPGVGQRLAEAARLGVTNAVVARGALENVTVPPGMRVRECDTVHDAIAAVLPAGAEPEGGAPAAAPAGSGAA</sequence>
<keyword evidence="2 11" id="KW-0547">Nucleotide-binding</keyword>
<evidence type="ECO:0000256" key="12">
    <source>
        <dbReference type="NCBIfam" id="TIGR00416"/>
    </source>
</evidence>
<dbReference type="EMBL" id="WWEQ01000075">
    <property type="protein sequence ID" value="MYM20764.1"/>
    <property type="molecule type" value="Genomic_DNA"/>
</dbReference>
<dbReference type="GO" id="GO:0016787">
    <property type="term" value="F:hydrolase activity"/>
    <property type="evidence" value="ECO:0007669"/>
    <property type="project" value="UniProtKB-KW"/>
</dbReference>
<dbReference type="InterPro" id="IPR041166">
    <property type="entry name" value="Rubredoxin_2"/>
</dbReference>
<dbReference type="InterPro" id="IPR004504">
    <property type="entry name" value="DNA_repair_RadA"/>
</dbReference>
<evidence type="ECO:0000256" key="6">
    <source>
        <dbReference type="ARBA" id="ARBA00022833"/>
    </source>
</evidence>
<comment type="function">
    <text evidence="13">DNA-dependent ATPase involved in processing of recombination intermediates, plays a role in repairing DNA breaks. Stimulates the branch migration of RecA-mediated strand transfer reactions, allowing the 3' invading strand to extend heteroduplex DNA faster. Binds ssDNA in the presence of ADP but not other nucleotides, has ATPase activity that is stimulated by ssDNA and various branched DNA structures, but inhibited by SSB. Does not have RecA's homology-searching function.</text>
</comment>
<evidence type="ECO:0000256" key="8">
    <source>
        <dbReference type="ARBA" id="ARBA00023016"/>
    </source>
</evidence>
<dbReference type="GO" id="GO:0000725">
    <property type="term" value="P:recombinational repair"/>
    <property type="evidence" value="ECO:0007669"/>
    <property type="project" value="UniProtKB-UniRule"/>
</dbReference>
<evidence type="ECO:0000256" key="1">
    <source>
        <dbReference type="ARBA" id="ARBA00022723"/>
    </source>
</evidence>
<dbReference type="NCBIfam" id="TIGR00416">
    <property type="entry name" value="sms"/>
    <property type="match status" value="1"/>
</dbReference>
<dbReference type="SUPFAM" id="SSF54211">
    <property type="entry name" value="Ribosomal protein S5 domain 2-like"/>
    <property type="match status" value="1"/>
</dbReference>
<dbReference type="PANTHER" id="PTHR32472:SF10">
    <property type="entry name" value="DNA REPAIR PROTEIN RADA-LIKE PROTEIN"/>
    <property type="match status" value="1"/>
</dbReference>
<dbReference type="PROSITE" id="PS50162">
    <property type="entry name" value="RECA_2"/>
    <property type="match status" value="1"/>
</dbReference>
<keyword evidence="10 11" id="KW-0234">DNA repair</keyword>
<evidence type="ECO:0000256" key="2">
    <source>
        <dbReference type="ARBA" id="ARBA00022741"/>
    </source>
</evidence>
<organism evidence="15 16">
    <name type="scientific">Brevibacterium rongguiense</name>
    <dbReference type="NCBI Taxonomy" id="2695267"/>
    <lineage>
        <taxon>Bacteria</taxon>
        <taxon>Bacillati</taxon>
        <taxon>Actinomycetota</taxon>
        <taxon>Actinomycetes</taxon>
        <taxon>Micrococcales</taxon>
        <taxon>Brevibacteriaceae</taxon>
        <taxon>Brevibacterium</taxon>
    </lineage>
</organism>
<dbReference type="GO" id="GO:0005829">
    <property type="term" value="C:cytosol"/>
    <property type="evidence" value="ECO:0007669"/>
    <property type="project" value="TreeGrafter"/>
</dbReference>
<proteinExistence type="inferred from homology"/>
<reference evidence="15 16" key="1">
    <citation type="submission" date="2020-01" db="EMBL/GenBank/DDBJ databases">
        <authorList>
            <person name="Deng T."/>
        </authorList>
    </citation>
    <scope>NUCLEOTIDE SEQUENCE [LARGE SCALE GENOMIC DNA]</scope>
    <source>
        <strain evidence="15 16">5221</strain>
    </source>
</reference>
<dbReference type="HAMAP" id="MF_01498">
    <property type="entry name" value="RadA_bact"/>
    <property type="match status" value="1"/>
</dbReference>
<evidence type="ECO:0000256" key="13">
    <source>
        <dbReference type="RuleBase" id="RU003555"/>
    </source>
</evidence>
<evidence type="ECO:0000256" key="7">
    <source>
        <dbReference type="ARBA" id="ARBA00022840"/>
    </source>
</evidence>
<comment type="domain">
    <text evidence="11">The middle region has homology to RecA with ATPase motifs including the RadA KNRFG motif, while the C-terminus is homologous to Lon protease.</text>
</comment>
<dbReference type="PRINTS" id="PR01874">
    <property type="entry name" value="DNAREPAIRADA"/>
</dbReference>
<dbReference type="InterPro" id="IPR020568">
    <property type="entry name" value="Ribosomal_Su5_D2-typ_SF"/>
</dbReference>
<comment type="similarity">
    <text evidence="11 13">Belongs to the RecA family. RadA subfamily.</text>
</comment>
<keyword evidence="5" id="KW-0378">Hydrolase</keyword>
<comment type="function">
    <text evidence="11">Plays a role in repairing double-strand DNA breaks, probably involving stabilizing or processing branched DNA or blocked replication forks.</text>
</comment>
<evidence type="ECO:0000259" key="14">
    <source>
        <dbReference type="PROSITE" id="PS50162"/>
    </source>
</evidence>
<evidence type="ECO:0000256" key="4">
    <source>
        <dbReference type="ARBA" id="ARBA00022771"/>
    </source>
</evidence>
<feature type="domain" description="RecA family profile 1" evidence="14">
    <location>
        <begin position="61"/>
        <end position="210"/>
    </location>
</feature>
<dbReference type="Proteomes" id="UP000469215">
    <property type="component" value="Unassembled WGS sequence"/>
</dbReference>
<dbReference type="Gene3D" id="3.30.230.10">
    <property type="match status" value="1"/>
</dbReference>
<dbReference type="Pfam" id="PF13541">
    <property type="entry name" value="ChlI"/>
    <property type="match status" value="1"/>
</dbReference>
<keyword evidence="16" id="KW-1185">Reference proteome</keyword>
<protein>
    <recommendedName>
        <fullName evidence="11 12">DNA repair protein RadA</fullName>
    </recommendedName>
</protein>
<keyword evidence="3 11" id="KW-0227">DNA damage</keyword>
<feature type="short sequence motif" description="RadA KNRFG motif" evidence="11">
    <location>
        <begin position="247"/>
        <end position="251"/>
    </location>
</feature>
<dbReference type="GO" id="GO:0140664">
    <property type="term" value="F:ATP-dependent DNA damage sensor activity"/>
    <property type="evidence" value="ECO:0007669"/>
    <property type="project" value="InterPro"/>
</dbReference>
<dbReference type="Gene3D" id="3.40.50.300">
    <property type="entry name" value="P-loop containing nucleotide triphosphate hydrolases"/>
    <property type="match status" value="1"/>
</dbReference>
<dbReference type="SUPFAM" id="SSF52540">
    <property type="entry name" value="P-loop containing nucleoside triphosphate hydrolases"/>
    <property type="match status" value="1"/>
</dbReference>
<evidence type="ECO:0000313" key="15">
    <source>
        <dbReference type="EMBL" id="MYM20764.1"/>
    </source>
</evidence>
<dbReference type="Pfam" id="PF18073">
    <property type="entry name" value="Zn_ribbon_LapB"/>
    <property type="match status" value="1"/>
</dbReference>
<dbReference type="GO" id="GO:0003684">
    <property type="term" value="F:damaged DNA binding"/>
    <property type="evidence" value="ECO:0007669"/>
    <property type="project" value="InterPro"/>
</dbReference>
<dbReference type="FunFam" id="3.40.50.300:FF:000050">
    <property type="entry name" value="DNA repair protein RadA"/>
    <property type="match status" value="1"/>
</dbReference>
<dbReference type="CDD" id="cd01121">
    <property type="entry name" value="RadA_SMS_N"/>
    <property type="match status" value="1"/>
</dbReference>
<dbReference type="SMART" id="SM00382">
    <property type="entry name" value="AAA"/>
    <property type="match status" value="1"/>
</dbReference>
<dbReference type="Pfam" id="PF13481">
    <property type="entry name" value="AAA_25"/>
    <property type="match status" value="1"/>
</dbReference>
<dbReference type="AlphaFoldDB" id="A0A6N9HBA5"/>
<comment type="caution">
    <text evidence="15">The sequence shown here is derived from an EMBL/GenBank/DDBJ whole genome shotgun (WGS) entry which is preliminary data.</text>
</comment>
<keyword evidence="8 11" id="KW-0346">Stress response</keyword>
<keyword evidence="6 13" id="KW-0862">Zinc</keyword>
<keyword evidence="1 11" id="KW-0479">Metal-binding</keyword>
<evidence type="ECO:0000256" key="3">
    <source>
        <dbReference type="ARBA" id="ARBA00022763"/>
    </source>
</evidence>
<name>A0A6N9HBA5_9MICO</name>
<evidence type="ECO:0000256" key="5">
    <source>
        <dbReference type="ARBA" id="ARBA00022801"/>
    </source>
</evidence>
<accession>A0A6N9HBA5</accession>
<keyword evidence="7 11" id="KW-0067">ATP-binding</keyword>